<keyword evidence="3" id="KW-0479">Metal-binding</keyword>
<dbReference type="Pfam" id="PF04389">
    <property type="entry name" value="Peptidase_M28"/>
    <property type="match status" value="1"/>
</dbReference>
<evidence type="ECO:0000256" key="1">
    <source>
        <dbReference type="ARBA" id="ARBA00005957"/>
    </source>
</evidence>
<dbReference type="Gene3D" id="2.60.120.380">
    <property type="match status" value="1"/>
</dbReference>
<gene>
    <name evidence="9" type="ORF">RM572_24765</name>
</gene>
<dbReference type="Gene3D" id="3.40.630.10">
    <property type="entry name" value="Zn peptidases"/>
    <property type="match status" value="1"/>
</dbReference>
<dbReference type="InterPro" id="IPR045175">
    <property type="entry name" value="M28_fam"/>
</dbReference>
<sequence length="544" mass="55452">MPKLRRVAASVAVLALSVSGAAFAGGAAQADAPGAAPGAGEVTATAAVPDISLANVKSHLTEFQSIADANGGNRAHGEPGYKASVDYVRGKLDAAGYDTTLQTFSYFGETGYNLIADWPGGDPEQVLMAGAHLDSVSAGSGINDNGTGSAGILEVALEVARQDHQPDKHLRFAWWGAEELGLVGSEHYVDTLSSAERQKIAGYYNFDMIGSSNGGYFVYDGDNSDGTGSGPGPDGSAHLEDVLEEYFATIDVPTRGTDFDGRSDYGPFIRVGIPAGGTFTGAEGRKTQSEANMWGGSAGQAYDPCYHRSCDDLGNIDDTVLNRNADAVAYAMWTVGGQRSANDFSVSLSPASGTLEAGASATTTVATATTRGSAQTVALSAQGLPDGVTASFSPATVTSGESSTLTLTAAADAPSSSATVTVTGDGSESTTSAGYALTVNGTSACSADNGANGTLSSGGSAIQPDGSYFQAPAGTHTACLDGPDGTDFDLYLQKWNGWNWADVAGSTSAGPDENIDYSGSSGYYRYRVHAYSGSGSYSLGWNTP</sequence>
<feature type="chain" id="PRO_5046785634" evidence="7">
    <location>
        <begin position="25"/>
        <end position="544"/>
    </location>
</feature>
<evidence type="ECO:0000256" key="3">
    <source>
        <dbReference type="ARBA" id="ARBA00022723"/>
    </source>
</evidence>
<comment type="similarity">
    <text evidence="1">Belongs to the peptidase M28 family. M28A subfamily.</text>
</comment>
<comment type="caution">
    <text evidence="9">The sequence shown here is derived from an EMBL/GenBank/DDBJ whole genome shotgun (WGS) entry which is preliminary data.</text>
</comment>
<organism evidence="9 10">
    <name type="scientific">Streptomyces hazeniae</name>
    <dbReference type="NCBI Taxonomy" id="3075538"/>
    <lineage>
        <taxon>Bacteria</taxon>
        <taxon>Bacillati</taxon>
        <taxon>Actinomycetota</taxon>
        <taxon>Actinomycetes</taxon>
        <taxon>Kitasatosporales</taxon>
        <taxon>Streptomycetaceae</taxon>
        <taxon>Streptomyces</taxon>
    </lineage>
</organism>
<evidence type="ECO:0000256" key="5">
    <source>
        <dbReference type="ARBA" id="ARBA00022801"/>
    </source>
</evidence>
<keyword evidence="2" id="KW-0645">Protease</keyword>
<dbReference type="Proteomes" id="UP001183414">
    <property type="component" value="Unassembled WGS sequence"/>
</dbReference>
<evidence type="ECO:0000313" key="10">
    <source>
        <dbReference type="Proteomes" id="UP001183414"/>
    </source>
</evidence>
<dbReference type="RefSeq" id="WP_311675625.1">
    <property type="nucleotide sequence ID" value="NZ_JAVREQ010000029.1"/>
</dbReference>
<proteinExistence type="inferred from homology"/>
<evidence type="ECO:0000256" key="2">
    <source>
        <dbReference type="ARBA" id="ARBA00022670"/>
    </source>
</evidence>
<evidence type="ECO:0000256" key="7">
    <source>
        <dbReference type="SAM" id="SignalP"/>
    </source>
</evidence>
<feature type="domain" description="Peptidase M28" evidence="8">
    <location>
        <begin position="113"/>
        <end position="331"/>
    </location>
</feature>
<evidence type="ECO:0000256" key="4">
    <source>
        <dbReference type="ARBA" id="ARBA00022729"/>
    </source>
</evidence>
<dbReference type="InterPro" id="IPR041756">
    <property type="entry name" value="M28_SGAP-like"/>
</dbReference>
<dbReference type="SUPFAM" id="SSF53187">
    <property type="entry name" value="Zn-dependent exopeptidases"/>
    <property type="match status" value="1"/>
</dbReference>
<keyword evidence="6" id="KW-0862">Zinc</keyword>
<dbReference type="InterPro" id="IPR007484">
    <property type="entry name" value="Peptidase_M28"/>
</dbReference>
<protein>
    <submittedName>
        <fullName evidence="9">M28 family metallopeptidase</fullName>
    </submittedName>
</protein>
<name>A0ABU2NZ02_9ACTN</name>
<keyword evidence="4 7" id="KW-0732">Signal</keyword>
<evidence type="ECO:0000313" key="9">
    <source>
        <dbReference type="EMBL" id="MDT0381979.1"/>
    </source>
</evidence>
<dbReference type="PANTHER" id="PTHR12147">
    <property type="entry name" value="METALLOPEPTIDASE M28 FAMILY MEMBER"/>
    <property type="match status" value="1"/>
</dbReference>
<evidence type="ECO:0000256" key="6">
    <source>
        <dbReference type="ARBA" id="ARBA00022833"/>
    </source>
</evidence>
<reference evidence="10" key="1">
    <citation type="submission" date="2023-07" db="EMBL/GenBank/DDBJ databases">
        <title>30 novel species of actinomycetes from the DSMZ collection.</title>
        <authorList>
            <person name="Nouioui I."/>
        </authorList>
    </citation>
    <scope>NUCLEOTIDE SEQUENCE [LARGE SCALE GENOMIC DNA]</scope>
    <source>
        <strain evidence="10">DSM 42041</strain>
    </source>
</reference>
<accession>A0ABU2NZ02</accession>
<dbReference type="EMBL" id="JAVREQ010000029">
    <property type="protein sequence ID" value="MDT0381979.1"/>
    <property type="molecule type" value="Genomic_DNA"/>
</dbReference>
<keyword evidence="5" id="KW-0378">Hydrolase</keyword>
<dbReference type="PANTHER" id="PTHR12147:SF26">
    <property type="entry name" value="PEPTIDASE M28 DOMAIN-CONTAINING PROTEIN"/>
    <property type="match status" value="1"/>
</dbReference>
<dbReference type="CDD" id="cd03876">
    <property type="entry name" value="M28_SGAP_like"/>
    <property type="match status" value="1"/>
</dbReference>
<feature type="signal peptide" evidence="7">
    <location>
        <begin position="1"/>
        <end position="24"/>
    </location>
</feature>
<keyword evidence="10" id="KW-1185">Reference proteome</keyword>
<evidence type="ECO:0000259" key="8">
    <source>
        <dbReference type="Pfam" id="PF04389"/>
    </source>
</evidence>